<reference evidence="1 2" key="1">
    <citation type="submission" date="2019-02" db="EMBL/GenBank/DDBJ databases">
        <title>Pedobacter kyonggii whole genome sequence analysis.</title>
        <authorList>
            <person name="Dahal R.H."/>
        </authorList>
    </citation>
    <scope>NUCLEOTIDE SEQUENCE [LARGE SCALE GENOMIC DNA]</scope>
    <source>
        <strain evidence="1 2">K-4-11-1</strain>
    </source>
</reference>
<dbReference type="EMBL" id="SIXF01000005">
    <property type="protein sequence ID" value="TBO43174.1"/>
    <property type="molecule type" value="Genomic_DNA"/>
</dbReference>
<accession>A0A4Q9HEF8</accession>
<evidence type="ECO:0000313" key="1">
    <source>
        <dbReference type="EMBL" id="TBO43174.1"/>
    </source>
</evidence>
<name>A0A4Q9HEF8_9SPHI</name>
<gene>
    <name evidence="1" type="ORF">EYS08_07435</name>
</gene>
<comment type="caution">
    <text evidence="1">The sequence shown here is derived from an EMBL/GenBank/DDBJ whole genome shotgun (WGS) entry which is preliminary data.</text>
</comment>
<dbReference type="PROSITE" id="PS51257">
    <property type="entry name" value="PROKAR_LIPOPROTEIN"/>
    <property type="match status" value="1"/>
</dbReference>
<protein>
    <recommendedName>
        <fullName evidence="3">Lipoprotein</fullName>
    </recommendedName>
</protein>
<dbReference type="OrthoDB" id="7859927at2"/>
<proteinExistence type="predicted"/>
<sequence>MMRLLNLYIVILALFLSGCGTKSSSTKITLLDTISFEELSKISCAYLKKQQAYCQDKYKIGKYERWDYDQLTGKLIFSDKGVKKIIIDYEEVGSVSLKSNTWLWAWGNSSIEENVKKEITTIRTYGIKRGFESLFKAKWSADIVDGWDMAAISAYILKAKGVYRVPSHDNKLFSFMLFKKITVVDSLPKKKQQF</sequence>
<dbReference type="RefSeq" id="WP_131029425.1">
    <property type="nucleotide sequence ID" value="NZ_SIXF01000005.1"/>
</dbReference>
<keyword evidence="2" id="KW-1185">Reference proteome</keyword>
<dbReference type="Pfam" id="PF21813">
    <property type="entry name" value="DUF6882"/>
    <property type="match status" value="1"/>
</dbReference>
<dbReference type="AlphaFoldDB" id="A0A4Q9HEF8"/>
<dbReference type="InterPro" id="IPR049249">
    <property type="entry name" value="DUF6882"/>
</dbReference>
<organism evidence="1 2">
    <name type="scientific">Pedobacter kyonggii</name>
    <dbReference type="NCBI Taxonomy" id="1926871"/>
    <lineage>
        <taxon>Bacteria</taxon>
        <taxon>Pseudomonadati</taxon>
        <taxon>Bacteroidota</taxon>
        <taxon>Sphingobacteriia</taxon>
        <taxon>Sphingobacteriales</taxon>
        <taxon>Sphingobacteriaceae</taxon>
        <taxon>Pedobacter</taxon>
    </lineage>
</organism>
<evidence type="ECO:0008006" key="3">
    <source>
        <dbReference type="Google" id="ProtNLM"/>
    </source>
</evidence>
<evidence type="ECO:0000313" key="2">
    <source>
        <dbReference type="Proteomes" id="UP000291819"/>
    </source>
</evidence>
<dbReference type="Proteomes" id="UP000291819">
    <property type="component" value="Unassembled WGS sequence"/>
</dbReference>